<comment type="caution">
    <text evidence="5">The sequence shown here is derived from an EMBL/GenBank/DDBJ whole genome shotgun (WGS) entry which is preliminary data.</text>
</comment>
<keyword evidence="3" id="KW-0067">ATP-binding</keyword>
<evidence type="ECO:0000259" key="4">
    <source>
        <dbReference type="PROSITE" id="PS00662"/>
    </source>
</evidence>
<dbReference type="PANTHER" id="PTHR30258:SF1">
    <property type="entry name" value="PROTEIN TRANSPORT PROTEIN HOFB HOMOLOG"/>
    <property type="match status" value="1"/>
</dbReference>
<evidence type="ECO:0000313" key="5">
    <source>
        <dbReference type="EMBL" id="OGY60545.1"/>
    </source>
</evidence>
<dbReference type="GO" id="GO:0005524">
    <property type="term" value="F:ATP binding"/>
    <property type="evidence" value="ECO:0007669"/>
    <property type="project" value="UniProtKB-KW"/>
</dbReference>
<name>A0A1G1Z7D2_9BACT</name>
<evidence type="ECO:0000313" key="6">
    <source>
        <dbReference type="Proteomes" id="UP000176544"/>
    </source>
</evidence>
<comment type="similarity">
    <text evidence="1">Belongs to the GSP E family.</text>
</comment>
<dbReference type="InterPro" id="IPR027417">
    <property type="entry name" value="P-loop_NTPase"/>
</dbReference>
<sequence>MDERKLLQTLIGQSLISEELAQQITVEASQTGESVEDLMRKRHLLDNVSIAKAKSEVLGIPYQKVNPDNITDELLKIIPGETANAYEVIPMSKKENLLVVGMIKPWDSKAQEALRFIAKQNKFNLGVYVITPEDLEIALRKYSPYQSEVEKAIKSLNIKGEGVPQSLRPISIEESAQNVREEAPIIKIVSSTIKEAVEQGASDIHIEPERDRVRVRFRVDGILHEVSSFPVELGQAIASRVKILSNLKIDETRIPQDGRFRTVIYNKDIDFRVSTFPTPAGEKVVIRVLDPAVGLKSIDDLGLVGKTAEMTKEAIKEPFGMVLLTGPTGSGKTTTLYALLQLVRRDELNVVSLEDPIEYYIEGVSQSQVKPEIGYTFASGLRQILRQDPDVIMVGEVRDSETAELAVHAALTGHVVLATLHTNDAVGVIPRLIDMGVEPFLLPAALNVMISQRLVRRLCQKCKKASPAGAEIQKIIEEEMKKLPESSEVRVKFKAPYSVYHAEGCKECQGKAFLGRIALFEGFGMTRELEEVINTSPTEGKIRDEAARQHMVTLRQDGIIKALEGIATVEDVLRETASD</sequence>
<dbReference type="PANTHER" id="PTHR30258">
    <property type="entry name" value="TYPE II SECRETION SYSTEM PROTEIN GSPE-RELATED"/>
    <property type="match status" value="1"/>
</dbReference>
<dbReference type="Gene3D" id="3.30.300.160">
    <property type="entry name" value="Type II secretion system, protein E, N-terminal domain"/>
    <property type="match status" value="1"/>
</dbReference>
<dbReference type="PROSITE" id="PS00662">
    <property type="entry name" value="T2SP_E"/>
    <property type="match status" value="1"/>
</dbReference>
<dbReference type="SUPFAM" id="SSF160246">
    <property type="entry name" value="EspE N-terminal domain-like"/>
    <property type="match status" value="1"/>
</dbReference>
<dbReference type="SUPFAM" id="SSF52540">
    <property type="entry name" value="P-loop containing nucleoside triphosphate hydrolases"/>
    <property type="match status" value="1"/>
</dbReference>
<reference evidence="5 6" key="1">
    <citation type="journal article" date="2016" name="Nat. Commun.">
        <title>Thousands of microbial genomes shed light on interconnected biogeochemical processes in an aquifer system.</title>
        <authorList>
            <person name="Anantharaman K."/>
            <person name="Brown C.T."/>
            <person name="Hug L.A."/>
            <person name="Sharon I."/>
            <person name="Castelle C.J."/>
            <person name="Probst A.J."/>
            <person name="Thomas B.C."/>
            <person name="Singh A."/>
            <person name="Wilkins M.J."/>
            <person name="Karaoz U."/>
            <person name="Brodie E.L."/>
            <person name="Williams K.H."/>
            <person name="Hubbard S.S."/>
            <person name="Banfield J.F."/>
        </authorList>
    </citation>
    <scope>NUCLEOTIDE SEQUENCE [LARGE SCALE GENOMIC DNA]</scope>
</reference>
<dbReference type="EMBL" id="MHJA01000029">
    <property type="protein sequence ID" value="OGY60545.1"/>
    <property type="molecule type" value="Genomic_DNA"/>
</dbReference>
<organism evidence="5 6">
    <name type="scientific">Candidatus Colwellbacteria bacterium RIFCSPLOWO2_02_FULL_45_11</name>
    <dbReference type="NCBI Taxonomy" id="1797692"/>
    <lineage>
        <taxon>Bacteria</taxon>
        <taxon>Candidatus Colwelliibacteriota</taxon>
    </lineage>
</organism>
<dbReference type="SMART" id="SM00382">
    <property type="entry name" value="AAA"/>
    <property type="match status" value="1"/>
</dbReference>
<dbReference type="Pfam" id="PF05157">
    <property type="entry name" value="MshEN"/>
    <property type="match status" value="1"/>
</dbReference>
<keyword evidence="2" id="KW-0547">Nucleotide-binding</keyword>
<accession>A0A1G1Z7D2</accession>
<evidence type="ECO:0000256" key="1">
    <source>
        <dbReference type="ARBA" id="ARBA00006611"/>
    </source>
</evidence>
<dbReference type="InterPro" id="IPR003593">
    <property type="entry name" value="AAA+_ATPase"/>
</dbReference>
<evidence type="ECO:0000256" key="2">
    <source>
        <dbReference type="ARBA" id="ARBA00022741"/>
    </source>
</evidence>
<dbReference type="Gene3D" id="3.30.450.90">
    <property type="match status" value="1"/>
</dbReference>
<dbReference type="AlphaFoldDB" id="A0A1G1Z7D2"/>
<gene>
    <name evidence="5" type="ORF">A3I33_02050</name>
</gene>
<protein>
    <recommendedName>
        <fullName evidence="4">Bacterial type II secretion system protein E domain-containing protein</fullName>
    </recommendedName>
</protein>
<dbReference type="GO" id="GO:0016887">
    <property type="term" value="F:ATP hydrolysis activity"/>
    <property type="evidence" value="ECO:0007669"/>
    <property type="project" value="TreeGrafter"/>
</dbReference>
<dbReference type="Pfam" id="PF00437">
    <property type="entry name" value="T2SSE"/>
    <property type="match status" value="1"/>
</dbReference>
<dbReference type="InterPro" id="IPR001482">
    <property type="entry name" value="T2SS/T4SS_dom"/>
</dbReference>
<evidence type="ECO:0000256" key="3">
    <source>
        <dbReference type="ARBA" id="ARBA00022840"/>
    </source>
</evidence>
<dbReference type="Proteomes" id="UP000176544">
    <property type="component" value="Unassembled WGS sequence"/>
</dbReference>
<feature type="domain" description="Bacterial type II secretion system protein E" evidence="4">
    <location>
        <begin position="385"/>
        <end position="399"/>
    </location>
</feature>
<dbReference type="GO" id="GO:0005886">
    <property type="term" value="C:plasma membrane"/>
    <property type="evidence" value="ECO:0007669"/>
    <property type="project" value="TreeGrafter"/>
</dbReference>
<dbReference type="InterPro" id="IPR007831">
    <property type="entry name" value="T2SS_GspE_N"/>
</dbReference>
<dbReference type="CDD" id="cd01129">
    <property type="entry name" value="PulE-GspE-like"/>
    <property type="match status" value="1"/>
</dbReference>
<dbReference type="Gene3D" id="3.40.50.300">
    <property type="entry name" value="P-loop containing nucleotide triphosphate hydrolases"/>
    <property type="match status" value="1"/>
</dbReference>
<dbReference type="InterPro" id="IPR037257">
    <property type="entry name" value="T2SS_E_N_sf"/>
</dbReference>
<dbReference type="STRING" id="1797692.A3I33_02050"/>
<proteinExistence type="inferred from homology"/>